<dbReference type="OrthoDB" id="2417221at2759"/>
<protein>
    <submittedName>
        <fullName evidence="1">Uncharacterized protein</fullName>
    </submittedName>
</protein>
<dbReference type="AlphaFoldDB" id="A0A9P6GWK9"/>
<proteinExistence type="predicted"/>
<dbReference type="InterPro" id="IPR036236">
    <property type="entry name" value="Znf_C2H2_sf"/>
</dbReference>
<reference evidence="1 2" key="1">
    <citation type="journal article" date="2020" name="Genome Biol. Evol.">
        <title>Comparative genomics of strictly vertically transmitted, feminizing microsporidia endosymbionts of amphipod crustaceans.</title>
        <authorList>
            <person name="Cormier A."/>
            <person name="Chebbi M.A."/>
            <person name="Giraud I."/>
            <person name="Wattier R."/>
            <person name="Teixeira M."/>
            <person name="Gilbert C."/>
            <person name="Rigaud T."/>
            <person name="Cordaux R."/>
        </authorList>
    </citation>
    <scope>NUCLEOTIDE SEQUENCE [LARGE SCALE GENOMIC DNA]</scope>
    <source>
        <strain evidence="1 2">Ou3-Ou53</strain>
    </source>
</reference>
<gene>
    <name evidence="1" type="ORF">NGRA_2691</name>
</gene>
<organism evidence="1 2">
    <name type="scientific">Nosema granulosis</name>
    <dbReference type="NCBI Taxonomy" id="83296"/>
    <lineage>
        <taxon>Eukaryota</taxon>
        <taxon>Fungi</taxon>
        <taxon>Fungi incertae sedis</taxon>
        <taxon>Microsporidia</taxon>
        <taxon>Nosematidae</taxon>
        <taxon>Nosema</taxon>
    </lineage>
</organism>
<evidence type="ECO:0000313" key="1">
    <source>
        <dbReference type="EMBL" id="KAF9761373.1"/>
    </source>
</evidence>
<dbReference type="Gene3D" id="3.30.160.60">
    <property type="entry name" value="Classic Zinc Finger"/>
    <property type="match status" value="1"/>
</dbReference>
<keyword evidence="2" id="KW-1185">Reference proteome</keyword>
<dbReference type="SUPFAM" id="SSF57667">
    <property type="entry name" value="beta-beta-alpha zinc fingers"/>
    <property type="match status" value="1"/>
</dbReference>
<dbReference type="Proteomes" id="UP000740883">
    <property type="component" value="Unassembled WGS sequence"/>
</dbReference>
<dbReference type="EMBL" id="SBJO01000350">
    <property type="protein sequence ID" value="KAF9761373.1"/>
    <property type="molecule type" value="Genomic_DNA"/>
</dbReference>
<comment type="caution">
    <text evidence="1">The sequence shown here is derived from an EMBL/GenBank/DDBJ whole genome shotgun (WGS) entry which is preliminary data.</text>
</comment>
<evidence type="ECO:0000313" key="2">
    <source>
        <dbReference type="Proteomes" id="UP000740883"/>
    </source>
</evidence>
<sequence>MKKHLCGVCGKILVVGNYKARKMHVNGAKHKLMLKTHYMEVLENEKIKEKLKSLKKFSTNITSKNITSTNITSTNITSTNITSTNITSKKFIPPPIRMPKDFKIPQAPKDFKLPPGFDFDNRKNFDSDLQIAISKMHENCKT</sequence>
<name>A0A9P6GWK9_9MICR</name>
<accession>A0A9P6GWK9</accession>